<sequence>MISIMKDKSLKIEALRKRLDQVEAELADTLQRMPAHGIKTSFMAGLLDLEDERDRLMGEIKALTSGSP</sequence>
<proteinExistence type="predicted"/>
<protein>
    <submittedName>
        <fullName evidence="2">Uncharacterized protein</fullName>
    </submittedName>
</protein>
<accession>A0A5K7YXU2</accession>
<evidence type="ECO:0000313" key="2">
    <source>
        <dbReference type="EMBL" id="BBO73170.1"/>
    </source>
</evidence>
<name>A0A5K7YXU2_9BACT</name>
<feature type="coiled-coil region" evidence="1">
    <location>
        <begin position="5"/>
        <end position="66"/>
    </location>
</feature>
<organism evidence="2 3">
    <name type="scientific">Desulfosarcina widdelii</name>
    <dbReference type="NCBI Taxonomy" id="947919"/>
    <lineage>
        <taxon>Bacteria</taxon>
        <taxon>Pseudomonadati</taxon>
        <taxon>Thermodesulfobacteriota</taxon>
        <taxon>Desulfobacteria</taxon>
        <taxon>Desulfobacterales</taxon>
        <taxon>Desulfosarcinaceae</taxon>
        <taxon>Desulfosarcina</taxon>
    </lineage>
</organism>
<evidence type="ECO:0000256" key="1">
    <source>
        <dbReference type="SAM" id="Coils"/>
    </source>
</evidence>
<reference evidence="2 3" key="1">
    <citation type="submission" date="2019-11" db="EMBL/GenBank/DDBJ databases">
        <title>Comparative genomics of hydrocarbon-degrading Desulfosarcina strains.</title>
        <authorList>
            <person name="Watanabe M."/>
            <person name="Kojima H."/>
            <person name="Fukui M."/>
        </authorList>
    </citation>
    <scope>NUCLEOTIDE SEQUENCE [LARGE SCALE GENOMIC DNA]</scope>
    <source>
        <strain evidence="2 3">PP31</strain>
    </source>
</reference>
<dbReference type="Proteomes" id="UP000427769">
    <property type="component" value="Chromosome"/>
</dbReference>
<keyword evidence="1" id="KW-0175">Coiled coil</keyword>
<evidence type="ECO:0000313" key="3">
    <source>
        <dbReference type="Proteomes" id="UP000427769"/>
    </source>
</evidence>
<keyword evidence="3" id="KW-1185">Reference proteome</keyword>
<dbReference type="KEGG" id="dwd:DSCW_05870"/>
<dbReference type="AlphaFoldDB" id="A0A5K7YXU2"/>
<gene>
    <name evidence="2" type="ORF">DSCW_05870</name>
</gene>
<dbReference type="EMBL" id="AP021875">
    <property type="protein sequence ID" value="BBO73170.1"/>
    <property type="molecule type" value="Genomic_DNA"/>
</dbReference>